<keyword evidence="5" id="KW-1185">Reference proteome</keyword>
<dbReference type="NCBIfam" id="NF000592">
    <property type="entry name" value="PRK00013.1"/>
    <property type="match status" value="1"/>
</dbReference>
<evidence type="ECO:0000256" key="3">
    <source>
        <dbReference type="RuleBase" id="RU000418"/>
    </source>
</evidence>
<dbReference type="InterPro" id="IPR027409">
    <property type="entry name" value="GroEL-like_apical_dom_sf"/>
</dbReference>
<keyword evidence="2" id="KW-0143">Chaperone</keyword>
<accession>A0A2V3IH83</accession>
<dbReference type="NCBIfam" id="NF009488">
    <property type="entry name" value="PRK12850.1"/>
    <property type="match status" value="1"/>
</dbReference>
<organism evidence="4 5">
    <name type="scientific">Gracilariopsis chorda</name>
    <dbReference type="NCBI Taxonomy" id="448386"/>
    <lineage>
        <taxon>Eukaryota</taxon>
        <taxon>Rhodophyta</taxon>
        <taxon>Florideophyceae</taxon>
        <taxon>Rhodymeniophycidae</taxon>
        <taxon>Gracilariales</taxon>
        <taxon>Gracilariaceae</taxon>
        <taxon>Gracilariopsis</taxon>
    </lineage>
</organism>
<dbReference type="Gene3D" id="3.30.260.10">
    <property type="entry name" value="TCP-1-like chaperonin intermediate domain"/>
    <property type="match status" value="1"/>
</dbReference>
<dbReference type="Gene3D" id="3.50.7.10">
    <property type="entry name" value="GroEL"/>
    <property type="match status" value="1"/>
</dbReference>
<dbReference type="NCBIfam" id="TIGR02348">
    <property type="entry name" value="GroEL"/>
    <property type="match status" value="1"/>
</dbReference>
<dbReference type="Gene3D" id="1.10.560.10">
    <property type="entry name" value="GroEL-like equatorial domain"/>
    <property type="match status" value="1"/>
</dbReference>
<evidence type="ECO:0000313" key="4">
    <source>
        <dbReference type="EMBL" id="PXF41398.1"/>
    </source>
</evidence>
<dbReference type="InterPro" id="IPR027413">
    <property type="entry name" value="GROEL-like_equatorial_sf"/>
</dbReference>
<dbReference type="GO" id="GO:0042026">
    <property type="term" value="P:protein refolding"/>
    <property type="evidence" value="ECO:0007669"/>
    <property type="project" value="InterPro"/>
</dbReference>
<dbReference type="InterPro" id="IPR002423">
    <property type="entry name" value="Cpn60/GroEL/TCP-1"/>
</dbReference>
<dbReference type="NCBIfam" id="NF009489">
    <property type="entry name" value="PRK12851.1"/>
    <property type="match status" value="1"/>
</dbReference>
<gene>
    <name evidence="4" type="ORF">BWQ96_08896</name>
</gene>
<dbReference type="STRING" id="448386.A0A2V3IH83"/>
<reference evidence="4 5" key="1">
    <citation type="journal article" date="2018" name="Mol. Biol. Evol.">
        <title>Analysis of the draft genome of the red seaweed Gracilariopsis chorda provides insights into genome size evolution in Rhodophyta.</title>
        <authorList>
            <person name="Lee J."/>
            <person name="Yang E.C."/>
            <person name="Graf L."/>
            <person name="Yang J.H."/>
            <person name="Qiu H."/>
            <person name="Zel Zion U."/>
            <person name="Chan C.X."/>
            <person name="Stephens T.G."/>
            <person name="Weber A.P.M."/>
            <person name="Boo G.H."/>
            <person name="Boo S.M."/>
            <person name="Kim K.M."/>
            <person name="Shin Y."/>
            <person name="Jung M."/>
            <person name="Lee S.J."/>
            <person name="Yim H.S."/>
            <person name="Lee J.H."/>
            <person name="Bhattacharya D."/>
            <person name="Yoon H.S."/>
        </authorList>
    </citation>
    <scope>NUCLEOTIDE SEQUENCE [LARGE SCALE GENOMIC DNA]</scope>
    <source>
        <strain evidence="4 5">SKKU-2015</strain>
        <tissue evidence="4">Whole body</tissue>
    </source>
</reference>
<evidence type="ECO:0000256" key="2">
    <source>
        <dbReference type="ARBA" id="ARBA00023186"/>
    </source>
</evidence>
<sequence length="593" mass="63259">MNNPPAFVSPLPLASTSSFLPSTRAVSNRHPHALRVSTPLNVSSVSMAAKDIVFGEQSRKALIEGVDAVANAVKVTLGPKGRNVVLGRGNFSAPLSVNDGVTVAKEIALDDPMANTGARLLQEVASKTDSKAGDGTTTSTVLCQEIVHQGIRAVGSGRNPIALKRGIDKTVKHLVAELKNKARPSKGIEDIRAVATISAGNDEEIGEIIATAYERIGETGSTSVEESQSLGNSVEFTEGMELDRGFISPYFVKNQERQIAELVKPRILITDQKISAVKDLVNLLEGVVKSKEPLLIVCDDLTGEALSTMVVNKMRGVLDVVAIKSPGFGERRKQYLEDIAIVTGGSFICSDLGMTLEDVKPENLGYAERIIVGKEYTTIISTGEYEEAVKNRIEQINRELEITDSQFDTEKLEERRARLGGGVARILIGAATETELKDKKLRCEDALNATKAAMEQGVLPGGGAALAHLSLGIPKFMETLTDDDEKAGAAIVQAAVTAPLKQICANAGVEGEIVLEKVLEMDFGGGYNAATGEYEDLLESGVLDPTKVTSWALENSASVASLILTTECLVVEIPEKKPIQGDGMGDLPGEQYY</sequence>
<dbReference type="PRINTS" id="PR00298">
    <property type="entry name" value="CHAPERONIN60"/>
</dbReference>
<dbReference type="SUPFAM" id="SSF48592">
    <property type="entry name" value="GroEL equatorial domain-like"/>
    <property type="match status" value="1"/>
</dbReference>
<dbReference type="PANTHER" id="PTHR45633">
    <property type="entry name" value="60 KDA HEAT SHOCK PROTEIN, MITOCHONDRIAL"/>
    <property type="match status" value="1"/>
</dbReference>
<evidence type="ECO:0000256" key="1">
    <source>
        <dbReference type="ARBA" id="ARBA00006607"/>
    </source>
</evidence>
<dbReference type="GO" id="GO:0140662">
    <property type="term" value="F:ATP-dependent protein folding chaperone"/>
    <property type="evidence" value="ECO:0007669"/>
    <property type="project" value="InterPro"/>
</dbReference>
<dbReference type="InterPro" id="IPR001844">
    <property type="entry name" value="Cpn60/GroEL"/>
</dbReference>
<dbReference type="EMBL" id="NBIV01000218">
    <property type="protein sequence ID" value="PXF41398.1"/>
    <property type="molecule type" value="Genomic_DNA"/>
</dbReference>
<dbReference type="InterPro" id="IPR027410">
    <property type="entry name" value="TCP-1-like_intermed_sf"/>
</dbReference>
<dbReference type="SUPFAM" id="SSF54849">
    <property type="entry name" value="GroEL-intermediate domain like"/>
    <property type="match status" value="1"/>
</dbReference>
<dbReference type="NCBIfam" id="NF009487">
    <property type="entry name" value="PRK12849.1"/>
    <property type="match status" value="1"/>
</dbReference>
<proteinExistence type="inferred from homology"/>
<dbReference type="OrthoDB" id="496at2759"/>
<comment type="similarity">
    <text evidence="1 3">Belongs to the chaperonin (HSP60) family.</text>
</comment>
<comment type="caution">
    <text evidence="4">The sequence shown here is derived from an EMBL/GenBank/DDBJ whole genome shotgun (WGS) entry which is preliminary data.</text>
</comment>
<dbReference type="FunFam" id="3.50.7.10:FF:000001">
    <property type="entry name" value="60 kDa chaperonin"/>
    <property type="match status" value="1"/>
</dbReference>
<evidence type="ECO:0000313" key="5">
    <source>
        <dbReference type="Proteomes" id="UP000247409"/>
    </source>
</evidence>
<dbReference type="Proteomes" id="UP000247409">
    <property type="component" value="Unassembled WGS sequence"/>
</dbReference>
<protein>
    <submittedName>
        <fullName evidence="4">60 kDa chaperonin 2</fullName>
    </submittedName>
</protein>
<dbReference type="HAMAP" id="MF_00600">
    <property type="entry name" value="CH60"/>
    <property type="match status" value="1"/>
</dbReference>
<dbReference type="AlphaFoldDB" id="A0A2V3IH83"/>
<dbReference type="Pfam" id="PF00118">
    <property type="entry name" value="Cpn60_TCP1"/>
    <property type="match status" value="1"/>
</dbReference>
<dbReference type="GO" id="GO:0005524">
    <property type="term" value="F:ATP binding"/>
    <property type="evidence" value="ECO:0007669"/>
    <property type="project" value="InterPro"/>
</dbReference>
<dbReference type="CDD" id="cd03344">
    <property type="entry name" value="GroEL"/>
    <property type="match status" value="1"/>
</dbReference>
<dbReference type="SUPFAM" id="SSF52029">
    <property type="entry name" value="GroEL apical domain-like"/>
    <property type="match status" value="1"/>
</dbReference>
<name>A0A2V3IH83_9FLOR</name>